<reference evidence="3" key="1">
    <citation type="submission" date="2012-11" db="EMBL/GenBank/DDBJ databases">
        <authorList>
            <person name="Lucero-Rivera Y.E."/>
            <person name="Tovar-Ramirez D."/>
        </authorList>
    </citation>
    <scope>NUCLEOTIDE SEQUENCE [LARGE SCALE GENOMIC DNA]</scope>
    <source>
        <strain evidence="3">Araruama</strain>
    </source>
</reference>
<comment type="caution">
    <text evidence="2">The sequence shown here is derived from an EMBL/GenBank/DDBJ whole genome shotgun (WGS) entry which is preliminary data.</text>
</comment>
<dbReference type="Gene3D" id="3.30.420.10">
    <property type="entry name" value="Ribonuclease H-like superfamily/Ribonuclease H"/>
    <property type="match status" value="1"/>
</dbReference>
<dbReference type="Proteomes" id="UP000189670">
    <property type="component" value="Unassembled WGS sequence"/>
</dbReference>
<feature type="non-terminal residue" evidence="2">
    <location>
        <position position="98"/>
    </location>
</feature>
<accession>A0A1V1NQQ6</accession>
<sequence length="98" mass="12191">MIVIQLKIFFKKLEIVFPYDIKAVQTDNGSEFHKYFRNYLEKQNITHYWNYPGKPYRQGHIEKYNRTIQEEFIDQNEILLENPDVFNRKLVDWLLWYN</sequence>
<evidence type="ECO:0000313" key="2">
    <source>
        <dbReference type="EMBL" id="ETR64909.1"/>
    </source>
</evidence>
<proteinExistence type="predicted"/>
<feature type="domain" description="Integrase catalytic" evidence="1">
    <location>
        <begin position="1"/>
        <end position="98"/>
    </location>
</feature>
<dbReference type="GO" id="GO:0003676">
    <property type="term" value="F:nucleic acid binding"/>
    <property type="evidence" value="ECO:0007669"/>
    <property type="project" value="InterPro"/>
</dbReference>
<dbReference type="InterPro" id="IPR012337">
    <property type="entry name" value="RNaseH-like_sf"/>
</dbReference>
<gene>
    <name evidence="2" type="ORF">OMM_15132</name>
</gene>
<dbReference type="GO" id="GO:0015074">
    <property type="term" value="P:DNA integration"/>
    <property type="evidence" value="ECO:0007669"/>
    <property type="project" value="InterPro"/>
</dbReference>
<evidence type="ECO:0000259" key="1">
    <source>
        <dbReference type="PROSITE" id="PS50994"/>
    </source>
</evidence>
<name>A0A1V1NQQ6_9BACT</name>
<evidence type="ECO:0000313" key="3">
    <source>
        <dbReference type="Proteomes" id="UP000189670"/>
    </source>
</evidence>
<dbReference type="EMBL" id="ATBP01003458">
    <property type="protein sequence ID" value="ETR64909.1"/>
    <property type="molecule type" value="Genomic_DNA"/>
</dbReference>
<dbReference type="InterPro" id="IPR036397">
    <property type="entry name" value="RNaseH_sf"/>
</dbReference>
<protein>
    <recommendedName>
        <fullName evidence="1">Integrase catalytic domain-containing protein</fullName>
    </recommendedName>
</protein>
<dbReference type="InterPro" id="IPR001584">
    <property type="entry name" value="Integrase_cat-core"/>
</dbReference>
<organism evidence="2 3">
    <name type="scientific">Candidatus Magnetoglobus multicellularis str. Araruama</name>
    <dbReference type="NCBI Taxonomy" id="890399"/>
    <lineage>
        <taxon>Bacteria</taxon>
        <taxon>Pseudomonadati</taxon>
        <taxon>Thermodesulfobacteriota</taxon>
        <taxon>Desulfobacteria</taxon>
        <taxon>Desulfobacterales</taxon>
        <taxon>Desulfobacteraceae</taxon>
        <taxon>Candidatus Magnetoglobus</taxon>
    </lineage>
</organism>
<dbReference type="PROSITE" id="PS50994">
    <property type="entry name" value="INTEGRASE"/>
    <property type="match status" value="1"/>
</dbReference>
<dbReference type="AlphaFoldDB" id="A0A1V1NQQ6"/>
<dbReference type="SUPFAM" id="SSF53098">
    <property type="entry name" value="Ribonuclease H-like"/>
    <property type="match status" value="1"/>
</dbReference>